<dbReference type="InterPro" id="IPR001128">
    <property type="entry name" value="Cyt_P450"/>
</dbReference>
<dbReference type="GO" id="GO:0016705">
    <property type="term" value="F:oxidoreductase activity, acting on paired donors, with incorporation or reduction of molecular oxygen"/>
    <property type="evidence" value="ECO:0007669"/>
    <property type="project" value="InterPro"/>
</dbReference>
<keyword evidence="5" id="KW-1185">Reference proteome</keyword>
<name>A0A292PJD8_9PEZI</name>
<dbReference type="InterPro" id="IPR002401">
    <property type="entry name" value="Cyt_P450_E_grp-I"/>
</dbReference>
<dbReference type="GO" id="GO:0004497">
    <property type="term" value="F:monooxygenase activity"/>
    <property type="evidence" value="ECO:0007669"/>
    <property type="project" value="InterPro"/>
</dbReference>
<evidence type="ECO:0000313" key="5">
    <source>
        <dbReference type="Proteomes" id="UP001412239"/>
    </source>
</evidence>
<proteinExistence type="inferred from homology"/>
<dbReference type="InterPro" id="IPR050121">
    <property type="entry name" value="Cytochrome_P450_monoxygenase"/>
</dbReference>
<keyword evidence="2" id="KW-0479">Metal-binding</keyword>
<dbReference type="GO" id="GO:0005506">
    <property type="term" value="F:iron ion binding"/>
    <property type="evidence" value="ECO:0007669"/>
    <property type="project" value="InterPro"/>
</dbReference>
<keyword evidence="3" id="KW-0812">Transmembrane</keyword>
<dbReference type="PRINTS" id="PR00385">
    <property type="entry name" value="P450"/>
</dbReference>
<gene>
    <name evidence="4" type="ORF">GSTUAT00008269001</name>
</gene>
<dbReference type="Gene3D" id="1.10.630.10">
    <property type="entry name" value="Cytochrome P450"/>
    <property type="match status" value="2"/>
</dbReference>
<evidence type="ECO:0008006" key="6">
    <source>
        <dbReference type="Google" id="ProtNLM"/>
    </source>
</evidence>
<dbReference type="InterPro" id="IPR036396">
    <property type="entry name" value="Cyt_P450_sf"/>
</dbReference>
<dbReference type="AlphaFoldDB" id="A0A292PJD8"/>
<evidence type="ECO:0000256" key="1">
    <source>
        <dbReference type="ARBA" id="ARBA00010617"/>
    </source>
</evidence>
<dbReference type="EMBL" id="LN891187">
    <property type="protein sequence ID" value="CUS07649.1"/>
    <property type="molecule type" value="Genomic_DNA"/>
</dbReference>
<organism evidence="4 5">
    <name type="scientific">Tuber aestivum</name>
    <name type="common">summer truffle</name>
    <dbReference type="NCBI Taxonomy" id="59557"/>
    <lineage>
        <taxon>Eukaryota</taxon>
        <taxon>Fungi</taxon>
        <taxon>Dikarya</taxon>
        <taxon>Ascomycota</taxon>
        <taxon>Pezizomycotina</taxon>
        <taxon>Pezizomycetes</taxon>
        <taxon>Pezizales</taxon>
        <taxon>Tuberaceae</taxon>
        <taxon>Tuber</taxon>
    </lineage>
</organism>
<reference evidence="4" key="1">
    <citation type="submission" date="2015-10" db="EMBL/GenBank/DDBJ databases">
        <authorList>
            <person name="Regsiter A."/>
            <person name="william w."/>
        </authorList>
    </citation>
    <scope>NUCLEOTIDE SEQUENCE</scope>
    <source>
        <strain evidence="4">Montdore</strain>
    </source>
</reference>
<keyword evidence="2" id="KW-0408">Iron</keyword>
<dbReference type="Pfam" id="PF00067">
    <property type="entry name" value="p450"/>
    <property type="match status" value="1"/>
</dbReference>
<comment type="cofactor">
    <cofactor evidence="2">
        <name>heme</name>
        <dbReference type="ChEBI" id="CHEBI:30413"/>
    </cofactor>
</comment>
<evidence type="ECO:0000256" key="3">
    <source>
        <dbReference type="SAM" id="Phobius"/>
    </source>
</evidence>
<comment type="similarity">
    <text evidence="1">Belongs to the cytochrome P450 family.</text>
</comment>
<keyword evidence="3" id="KW-0472">Membrane</keyword>
<dbReference type="SUPFAM" id="SSF48264">
    <property type="entry name" value="Cytochrome P450"/>
    <property type="match status" value="1"/>
</dbReference>
<accession>A0A292PJD8</accession>
<dbReference type="PRINTS" id="PR00463">
    <property type="entry name" value="EP450I"/>
</dbReference>
<protein>
    <recommendedName>
        <fullName evidence="6">Cytochrome P450</fullName>
    </recommendedName>
</protein>
<dbReference type="PANTHER" id="PTHR24305">
    <property type="entry name" value="CYTOCHROME P450"/>
    <property type="match status" value="1"/>
</dbReference>
<keyword evidence="2" id="KW-0349">Heme</keyword>
<sequence>MNTTYTPIPWREHTTLSSIDSSLLALALLLTLIVIVYNRYFHPLSPFPGPFLASIWSGWRAWGDYGNLEDQDPLLHERYGPIIRVSPNVISVADPEYLKQIYTQTHRTGCWLSFAHNGTVYGSSIRSSALHEELGKRAKTLYSADVTGGWEGVVDRKVSEWIGKLKGECSGGWVRFNLSESARALACDLLTGNVWMAKGDKVGPAAVRAKAGSIIDVAWKARKEVEACGEECYLSRERTTQEVNLFGESTTLTINRAISIKKPNRTRLTKEEVYFPCTPPPSPQAALAKANTPTGLAGEDSTAFAITSALKLLLTNPRVLAALLSELTTYYEKKALPHIPPWGDIAHFDTKLPYLSAVLRESLRFHPTFPMSILCVAPPSGVTITHSNRLYTIPGGCTIRANPIVIGRNKLVFGEDAHCFRPERWLEGSEEGIEMMKAVELEWDTDSGDCLGTALARMAVAKAIVMVLRNFEVGLVGGRPRGEAWKLAATGVHHATELWVKLEPREDKMDGNRRAGEMGGASELS</sequence>
<dbReference type="PANTHER" id="PTHR24305:SF166">
    <property type="entry name" value="CYTOCHROME P450 12A4, MITOCHONDRIAL-RELATED"/>
    <property type="match status" value="1"/>
</dbReference>
<keyword evidence="3" id="KW-1133">Transmembrane helix</keyword>
<feature type="transmembrane region" description="Helical" evidence="3">
    <location>
        <begin position="21"/>
        <end position="40"/>
    </location>
</feature>
<evidence type="ECO:0000256" key="2">
    <source>
        <dbReference type="PIRSR" id="PIRSR602401-1"/>
    </source>
</evidence>
<evidence type="ECO:0000313" key="4">
    <source>
        <dbReference type="EMBL" id="CUS07649.1"/>
    </source>
</evidence>
<dbReference type="Proteomes" id="UP001412239">
    <property type="component" value="Unassembled WGS sequence"/>
</dbReference>
<feature type="binding site" description="axial binding residue" evidence="2">
    <location>
        <position position="450"/>
    </location>
    <ligand>
        <name>heme</name>
        <dbReference type="ChEBI" id="CHEBI:30413"/>
    </ligand>
    <ligandPart>
        <name>Fe</name>
        <dbReference type="ChEBI" id="CHEBI:18248"/>
    </ligandPart>
</feature>
<dbReference type="GO" id="GO:0020037">
    <property type="term" value="F:heme binding"/>
    <property type="evidence" value="ECO:0007669"/>
    <property type="project" value="InterPro"/>
</dbReference>